<dbReference type="EMBL" id="JBEPEK010000095">
    <property type="protein sequence ID" value="MER7180930.1"/>
    <property type="molecule type" value="Genomic_DNA"/>
</dbReference>
<dbReference type="InterPro" id="IPR035948">
    <property type="entry name" value="YwqG-like_sf"/>
</dbReference>
<proteinExistence type="predicted"/>
<dbReference type="RefSeq" id="WP_350781364.1">
    <property type="nucleotide sequence ID" value="NZ_JBEPEK010000095.1"/>
</dbReference>
<evidence type="ECO:0000313" key="3">
    <source>
        <dbReference type="Proteomes" id="UP001474181"/>
    </source>
</evidence>
<evidence type="ECO:0000313" key="2">
    <source>
        <dbReference type="EMBL" id="MER7180930.1"/>
    </source>
</evidence>
<dbReference type="Pfam" id="PF09234">
    <property type="entry name" value="DUF1963"/>
    <property type="match status" value="1"/>
</dbReference>
<dbReference type="InterPro" id="IPR015315">
    <property type="entry name" value="DUF1963"/>
</dbReference>
<comment type="caution">
    <text evidence="2">The sequence shown here is derived from an EMBL/GenBank/DDBJ whole genome shotgun (WGS) entry which is preliminary data.</text>
</comment>
<dbReference type="SUPFAM" id="SSF103032">
    <property type="entry name" value="Hypothetical protein YwqG"/>
    <property type="match status" value="1"/>
</dbReference>
<accession>A0ABV1WW14</accession>
<reference evidence="2 3" key="1">
    <citation type="submission" date="2024-06" db="EMBL/GenBank/DDBJ databases">
        <title>The Natural Products Discovery Center: Release of the First 8490 Sequenced Strains for Exploring Actinobacteria Biosynthetic Diversity.</title>
        <authorList>
            <person name="Kalkreuter E."/>
            <person name="Kautsar S.A."/>
            <person name="Yang D."/>
            <person name="Bader C.D."/>
            <person name="Teijaro C.N."/>
            <person name="Fluegel L."/>
            <person name="Davis C.M."/>
            <person name="Simpson J.R."/>
            <person name="Lauterbach L."/>
            <person name="Steele A.D."/>
            <person name="Gui C."/>
            <person name="Meng S."/>
            <person name="Li G."/>
            <person name="Viehrig K."/>
            <person name="Ye F."/>
            <person name="Su P."/>
            <person name="Kiefer A.F."/>
            <person name="Nichols A."/>
            <person name="Cepeda A.J."/>
            <person name="Yan W."/>
            <person name="Fan B."/>
            <person name="Jiang Y."/>
            <person name="Adhikari A."/>
            <person name="Zheng C.-J."/>
            <person name="Schuster L."/>
            <person name="Cowan T.M."/>
            <person name="Smanski M.J."/>
            <person name="Chevrette M.G."/>
            <person name="De Carvalho L.P.S."/>
            <person name="Shen B."/>
        </authorList>
    </citation>
    <scope>NUCLEOTIDE SEQUENCE [LARGE SCALE GENOMIC DNA]</scope>
    <source>
        <strain evidence="2 3">NPDC000234</strain>
    </source>
</reference>
<dbReference type="Proteomes" id="UP001474181">
    <property type="component" value="Unassembled WGS sequence"/>
</dbReference>
<organism evidence="2 3">
    <name type="scientific">Streptomyces hyaluromycini</name>
    <dbReference type="NCBI Taxonomy" id="1377993"/>
    <lineage>
        <taxon>Bacteria</taxon>
        <taxon>Bacillati</taxon>
        <taxon>Actinomycetota</taxon>
        <taxon>Actinomycetes</taxon>
        <taxon>Kitasatosporales</taxon>
        <taxon>Streptomycetaceae</taxon>
        <taxon>Streptomyces</taxon>
    </lineage>
</organism>
<dbReference type="Gene3D" id="2.30.320.10">
    <property type="entry name" value="YwqG-like"/>
    <property type="match status" value="1"/>
</dbReference>
<evidence type="ECO:0000256" key="1">
    <source>
        <dbReference type="SAM" id="MobiDB-lite"/>
    </source>
</evidence>
<feature type="region of interest" description="Disordered" evidence="1">
    <location>
        <begin position="218"/>
        <end position="241"/>
    </location>
</feature>
<keyword evidence="3" id="KW-1185">Reference proteome</keyword>
<protein>
    <submittedName>
        <fullName evidence="2">DUF1963 domain-containing protein</fullName>
    </submittedName>
</protein>
<name>A0ABV1WW14_9ACTN</name>
<gene>
    <name evidence="2" type="ORF">ABT404_15830</name>
</gene>
<sequence>MTPELLGRLTPFREEALRRGIPLQDVERWIAAARPSGTLVTRGEGPVAGRFGGSLMLPADAPDPWYPLLATLDCAALPEAVTGLPLPADGHLLFFGFPEMTYHGDSAGEVVYIPAGTPVEERRAKYPCVYGEEGEGFDDDALRIHEQFPQDDLRLSADVSLPYHFLVPSPEPGQEDAPLPGHPRAWELAEAWTDTCDGIVVDGPLHIGGYASHECTETDPVADAAQDAERARRQRTAGAHEPVDAVELPAPDQWTLLAQWDIGLTGREGATLHWVIPRQDLAERRFERAHVSFFWNP</sequence>